<feature type="region of interest" description="Disordered" evidence="2">
    <location>
        <begin position="758"/>
        <end position="782"/>
    </location>
</feature>
<accession>A0AAD7XB14</accession>
<dbReference type="EMBL" id="JAPEVG010000135">
    <property type="protein sequence ID" value="KAJ8481492.1"/>
    <property type="molecule type" value="Genomic_DNA"/>
</dbReference>
<feature type="region of interest" description="Disordered" evidence="2">
    <location>
        <begin position="1215"/>
        <end position="1234"/>
    </location>
</feature>
<feature type="transmembrane region" description="Helical" evidence="3">
    <location>
        <begin position="23"/>
        <end position="41"/>
    </location>
</feature>
<feature type="compositionally biased region" description="Low complexity" evidence="2">
    <location>
        <begin position="1135"/>
        <end position="1157"/>
    </location>
</feature>
<dbReference type="Pfam" id="PF20152">
    <property type="entry name" value="DUF6534"/>
    <property type="match status" value="1"/>
</dbReference>
<keyword evidence="3" id="KW-0472">Membrane</keyword>
<keyword evidence="3" id="KW-0812">Transmembrane</keyword>
<dbReference type="PANTHER" id="PTHR40465">
    <property type="entry name" value="CHROMOSOME 1, WHOLE GENOME SHOTGUN SEQUENCE"/>
    <property type="match status" value="1"/>
</dbReference>
<feature type="transmembrane region" description="Helical" evidence="3">
    <location>
        <begin position="62"/>
        <end position="86"/>
    </location>
</feature>
<organism evidence="6 7">
    <name type="scientific">Trametes cubensis</name>
    <dbReference type="NCBI Taxonomy" id="1111947"/>
    <lineage>
        <taxon>Eukaryota</taxon>
        <taxon>Fungi</taxon>
        <taxon>Dikarya</taxon>
        <taxon>Basidiomycota</taxon>
        <taxon>Agaricomycotina</taxon>
        <taxon>Agaricomycetes</taxon>
        <taxon>Polyporales</taxon>
        <taxon>Polyporaceae</taxon>
        <taxon>Trametes</taxon>
    </lineage>
</organism>
<keyword evidence="3" id="KW-1133">Transmembrane helix</keyword>
<evidence type="ECO:0000256" key="3">
    <source>
        <dbReference type="SAM" id="Phobius"/>
    </source>
</evidence>
<dbReference type="Proteomes" id="UP001215151">
    <property type="component" value="Unassembled WGS sequence"/>
</dbReference>
<feature type="compositionally biased region" description="Pro residues" evidence="2">
    <location>
        <begin position="650"/>
        <end position="659"/>
    </location>
</feature>
<gene>
    <name evidence="6" type="ORF">ONZ51_g5948</name>
</gene>
<evidence type="ECO:0000259" key="5">
    <source>
        <dbReference type="Pfam" id="PF20152"/>
    </source>
</evidence>
<dbReference type="InterPro" id="IPR045339">
    <property type="entry name" value="DUF6534"/>
</dbReference>
<feature type="transmembrane region" description="Helical" evidence="3">
    <location>
        <begin position="210"/>
        <end position="234"/>
    </location>
</feature>
<evidence type="ECO:0000256" key="2">
    <source>
        <dbReference type="SAM" id="MobiDB-lite"/>
    </source>
</evidence>
<feature type="transmembrane region" description="Helical" evidence="3">
    <location>
        <begin position="169"/>
        <end position="190"/>
    </location>
</feature>
<feature type="transmembrane region" description="Helical" evidence="3">
    <location>
        <begin position="133"/>
        <end position="157"/>
    </location>
</feature>
<feature type="compositionally biased region" description="Pro residues" evidence="2">
    <location>
        <begin position="867"/>
        <end position="878"/>
    </location>
</feature>
<feature type="region of interest" description="Disordered" evidence="2">
    <location>
        <begin position="608"/>
        <end position="665"/>
    </location>
</feature>
<keyword evidence="1" id="KW-0175">Coiled coil</keyword>
<feature type="compositionally biased region" description="Polar residues" evidence="2">
    <location>
        <begin position="633"/>
        <end position="644"/>
    </location>
</feature>
<protein>
    <recommendedName>
        <fullName evidence="8">Mediator of RNA polymerase II transcription subunit 25</fullName>
    </recommendedName>
</protein>
<feature type="transmembrane region" description="Helical" evidence="3">
    <location>
        <begin position="98"/>
        <end position="121"/>
    </location>
</feature>
<evidence type="ECO:0000313" key="7">
    <source>
        <dbReference type="Proteomes" id="UP001215151"/>
    </source>
</evidence>
<feature type="compositionally biased region" description="Low complexity" evidence="2">
    <location>
        <begin position="1107"/>
        <end position="1121"/>
    </location>
</feature>
<dbReference type="InterPro" id="IPR021419">
    <property type="entry name" value="Mediator_Med25_VWA"/>
</dbReference>
<reference evidence="6" key="1">
    <citation type="submission" date="2022-11" db="EMBL/GenBank/DDBJ databases">
        <title>Genome Sequence of Cubamyces cubensis.</title>
        <authorList>
            <person name="Buettner E."/>
        </authorList>
    </citation>
    <scope>NUCLEOTIDE SEQUENCE</scope>
    <source>
        <strain evidence="6">MPL-01</strain>
    </source>
</reference>
<name>A0AAD7XB14_9APHY</name>
<comment type="caution">
    <text evidence="6">The sequence shown here is derived from an EMBL/GenBank/DDBJ whole genome shotgun (WGS) entry which is preliminary data.</text>
</comment>
<dbReference type="PANTHER" id="PTHR40465:SF1">
    <property type="entry name" value="DUF6534 DOMAIN-CONTAINING PROTEIN"/>
    <property type="match status" value="1"/>
</dbReference>
<evidence type="ECO:0000256" key="1">
    <source>
        <dbReference type="SAM" id="Coils"/>
    </source>
</evidence>
<evidence type="ECO:0000313" key="6">
    <source>
        <dbReference type="EMBL" id="KAJ8481492.1"/>
    </source>
</evidence>
<feature type="region of interest" description="Disordered" evidence="2">
    <location>
        <begin position="1184"/>
        <end position="1210"/>
    </location>
</feature>
<feature type="compositionally biased region" description="Low complexity" evidence="2">
    <location>
        <begin position="854"/>
        <end position="866"/>
    </location>
</feature>
<feature type="compositionally biased region" description="Pro residues" evidence="2">
    <location>
        <begin position="1122"/>
        <end position="1134"/>
    </location>
</feature>
<feature type="coiled-coil region" evidence="1">
    <location>
        <begin position="716"/>
        <end position="745"/>
    </location>
</feature>
<dbReference type="Pfam" id="PF11265">
    <property type="entry name" value="Med25_VWA"/>
    <property type="match status" value="1"/>
</dbReference>
<feature type="domain" description="Mediator of RNA polymerase II transcription subunit 25 von Willebrand factor type A" evidence="4">
    <location>
        <begin position="408"/>
        <end position="587"/>
    </location>
</feature>
<feature type="domain" description="DUF6534" evidence="5">
    <location>
        <begin position="180"/>
        <end position="230"/>
    </location>
</feature>
<keyword evidence="7" id="KW-1185">Reference proteome</keyword>
<feature type="compositionally biased region" description="Low complexity" evidence="2">
    <location>
        <begin position="1192"/>
        <end position="1210"/>
    </location>
</feature>
<proteinExistence type="predicted"/>
<feature type="compositionally biased region" description="Low complexity" evidence="2">
    <location>
        <begin position="758"/>
        <end position="769"/>
    </location>
</feature>
<feature type="region of interest" description="Disordered" evidence="2">
    <location>
        <begin position="797"/>
        <end position="908"/>
    </location>
</feature>
<feature type="compositionally biased region" description="Polar residues" evidence="2">
    <location>
        <begin position="797"/>
        <end position="811"/>
    </location>
</feature>
<feature type="region of interest" description="Disordered" evidence="2">
    <location>
        <begin position="1104"/>
        <end position="1163"/>
    </location>
</feature>
<evidence type="ECO:0008006" key="8">
    <source>
        <dbReference type="Google" id="ProtNLM"/>
    </source>
</evidence>
<evidence type="ECO:0000259" key="4">
    <source>
        <dbReference type="Pfam" id="PF11265"/>
    </source>
</evidence>
<feature type="compositionally biased region" description="Basic and acidic residues" evidence="2">
    <location>
        <begin position="619"/>
        <end position="629"/>
    </location>
</feature>
<feature type="compositionally biased region" description="Low complexity" evidence="2">
    <location>
        <begin position="879"/>
        <end position="900"/>
    </location>
</feature>
<sequence>MSSGSSMPPGFALPKIPALDNTYGVMMLGTFIGLILYGVNLHQSYRYVRSAEFKYDSIYVKVMVTIVLLLETLHSVTSMHTVYYYVVRNYFNPLVLFHGVWSINLLSLLTGLIIAVCQRLLLCSSSVDEFRPLVAVVIVLLMAEAAISTAVTVEAFIQPDIAHFENYSWMVSVGLGVILLADALLTTLLIITLRRSRTGFHSTEQMLNTLITYTICTGLLTEYASLCLFINLAFANNCSILKHAYHHLVRYGHTISSYSTGRRHEYVYIPTSAELSTLLEEPRKRERLDRTFEVHLTYVPFDRRPVPLQPGTPSRIAVELSEYISDDLVVYQNIGSLQEVLEIKITSDVMRDHDAGAGISTQDDAEHTDSYELSKIPSGFSKCGPEDSSATPSANSWVQTCAMGEVIAVACVVESSLALAAEWTQVQVEYIVPLLQRLGEAHTPPTFRIAFVSYGTVDTMPTPVLAKLFFSPPANMMKDMREEPHKLGIGQTGSGGGYGMAALEGLVAAIELFDTLRASVETAMTCHLIHFASTPPDPAERPLWNVSTALDSVTWNTLPSELKKRGIHYSNVLLKQIARFTQVQAAAAAGPVQSPWFSVRSPHVLHLTGFPQKGTKRPGSVDRSPEITKRAKVQSSPLKSPATITSMPTSSPPQLPPPSTMKTPSMAPAIPPVPAEPTAQAATVAPPPTFSVQAQQAALERLHKADEMLRANVVSIQNMENEGRMEEAKKARAELLLKVEKYKQFKALIAHSMSSTMASTSTGLPARAPAAPPAPGEAPRPQTATDLAAQLDQNRTAVPNPNATQTASTSAPNPPLAPDCCLQPPRPMQKLIDQKSRPTHLGAQPQPPQPQPPALQLSAQPQVQSQPQPPPQNQPPPSQLSQLQGQPQSQPSASAPEGPSVPGVPAVARPPHMWVGTLSWSGFDAETHVKKDVHAAVMIHGHNAELMRPDTWPSILSLAPSQHRAVPVQILQGWLARQKCVPLAVLQNTQAPDPKKNEEHFRSLLRLLTDKNVYALASWNGPIGVPENRILFFILGGKLAGAYFYLPGGMPELPKPEIGGIPLSGIPLSLAKILANMSPPDQAIFSALPNDQKKEWLKNLVERTRRQAQAQQAQQAQSGQPGRPPLQPPQPGIPAQPQQQQLQQPMQQAGPSQQQPPLRNPIQNIRQGEFNPWLQGSGPNVAAILTGGVSGNPNAPAAPNAQQQAAQQQNAMSQLGMPFGGLGQLQMQPGAQGQGMGMGMGTNMGMGMGMGVPGMNMGMGMGMNMNMGGQGMHRRTPSAGSQAGLGQANLSYDVLQSFIQRNQEGGAGPGAGPNPGMGGM</sequence>